<evidence type="ECO:0000259" key="16">
    <source>
        <dbReference type="Pfam" id="PF00732"/>
    </source>
</evidence>
<evidence type="ECO:0000259" key="17">
    <source>
        <dbReference type="Pfam" id="PF00890"/>
    </source>
</evidence>
<feature type="domain" description="FAD-dependent oxidoreductase 2 FAD-binding" evidence="17">
    <location>
        <begin position="24"/>
        <end position="56"/>
    </location>
</feature>
<keyword evidence="5" id="KW-0560">Oxidoreductase</keyword>
<name>A0A9N9D2N1_9GLOM</name>
<dbReference type="Gene3D" id="3.40.50.1820">
    <property type="entry name" value="alpha/beta hydrolase"/>
    <property type="match status" value="1"/>
</dbReference>
<dbReference type="PANTHER" id="PTHR47470:SF1">
    <property type="entry name" value="FAD-DEPENDENT OXIDOREDUCTASE 2 FAD BINDING DOMAIN-CONTAINING PROTEIN"/>
    <property type="match status" value="1"/>
</dbReference>
<evidence type="ECO:0000256" key="11">
    <source>
        <dbReference type="ARBA" id="ARBA00049645"/>
    </source>
</evidence>
<evidence type="ECO:0000256" key="5">
    <source>
        <dbReference type="ARBA" id="ARBA00023002"/>
    </source>
</evidence>
<evidence type="ECO:0000256" key="6">
    <source>
        <dbReference type="ARBA" id="ARBA00023098"/>
    </source>
</evidence>
<evidence type="ECO:0000256" key="14">
    <source>
        <dbReference type="ARBA" id="ARBA00049778"/>
    </source>
</evidence>
<dbReference type="EC" id="1.1.3.6" evidence="12"/>
<evidence type="ECO:0000256" key="2">
    <source>
        <dbReference type="ARBA" id="ARBA00022548"/>
    </source>
</evidence>
<feature type="domain" description="AB hydrolase-1" evidence="15">
    <location>
        <begin position="854"/>
        <end position="1148"/>
    </location>
</feature>
<feature type="domain" description="Glucose-methanol-choline oxidoreductase N-terminal" evidence="16">
    <location>
        <begin position="95"/>
        <end position="313"/>
    </location>
</feature>
<dbReference type="Pfam" id="PF00890">
    <property type="entry name" value="FAD_binding_2"/>
    <property type="match status" value="1"/>
</dbReference>
<dbReference type="InterPro" id="IPR000073">
    <property type="entry name" value="AB_hydrolase_1"/>
</dbReference>
<dbReference type="InterPro" id="IPR003953">
    <property type="entry name" value="FAD-dep_OxRdtase_2_FAD-bd"/>
</dbReference>
<dbReference type="SUPFAM" id="SSF51905">
    <property type="entry name" value="FAD/NAD(P)-binding domain"/>
    <property type="match status" value="1"/>
</dbReference>
<reference evidence="19" key="1">
    <citation type="submission" date="2021-06" db="EMBL/GenBank/DDBJ databases">
        <authorList>
            <person name="Kallberg Y."/>
            <person name="Tangrot J."/>
            <person name="Rosling A."/>
        </authorList>
    </citation>
    <scope>NUCLEOTIDE SEQUENCE</scope>
    <source>
        <strain evidence="19">FL130A</strain>
    </source>
</reference>
<dbReference type="GO" id="GO:0050660">
    <property type="term" value="F:flavin adenine dinucleotide binding"/>
    <property type="evidence" value="ECO:0007669"/>
    <property type="project" value="InterPro"/>
</dbReference>
<dbReference type="Gene3D" id="3.50.50.60">
    <property type="entry name" value="FAD/NAD(P)-binding domain"/>
    <property type="match status" value="3"/>
</dbReference>
<gene>
    <name evidence="19" type="ORF">ALEPTO_LOCUS8932</name>
</gene>
<organism evidence="19 20">
    <name type="scientific">Ambispora leptoticha</name>
    <dbReference type="NCBI Taxonomy" id="144679"/>
    <lineage>
        <taxon>Eukaryota</taxon>
        <taxon>Fungi</taxon>
        <taxon>Fungi incertae sedis</taxon>
        <taxon>Mucoromycota</taxon>
        <taxon>Glomeromycotina</taxon>
        <taxon>Glomeromycetes</taxon>
        <taxon>Archaeosporales</taxon>
        <taxon>Ambisporaceae</taxon>
        <taxon>Ambispora</taxon>
    </lineage>
</organism>
<evidence type="ECO:0000256" key="7">
    <source>
        <dbReference type="ARBA" id="ARBA00023166"/>
    </source>
</evidence>
<keyword evidence="9" id="KW-0413">Isomerase</keyword>
<accession>A0A9N9D2N1</accession>
<evidence type="ECO:0000256" key="10">
    <source>
        <dbReference type="ARBA" id="ARBA00038856"/>
    </source>
</evidence>
<evidence type="ECO:0000259" key="15">
    <source>
        <dbReference type="Pfam" id="PF00561"/>
    </source>
</evidence>
<keyword evidence="20" id="KW-1185">Reference proteome</keyword>
<evidence type="ECO:0000313" key="19">
    <source>
        <dbReference type="EMBL" id="CAG8620179.1"/>
    </source>
</evidence>
<dbReference type="GO" id="GO:0008203">
    <property type="term" value="P:cholesterol metabolic process"/>
    <property type="evidence" value="ECO:0007669"/>
    <property type="project" value="UniProtKB-KW"/>
</dbReference>
<dbReference type="Pfam" id="PF05199">
    <property type="entry name" value="GMC_oxred_C"/>
    <property type="match status" value="1"/>
</dbReference>
<keyword evidence="4" id="KW-0274">FAD</keyword>
<keyword evidence="2" id="KW-0153">Cholesterol metabolism</keyword>
<dbReference type="EMBL" id="CAJVPS010005936">
    <property type="protein sequence ID" value="CAG8620179.1"/>
    <property type="molecule type" value="Genomic_DNA"/>
</dbReference>
<keyword evidence="6" id="KW-0443">Lipid metabolism</keyword>
<comment type="cofactor">
    <cofactor evidence="1">
        <name>FAD</name>
        <dbReference type="ChEBI" id="CHEBI:57692"/>
    </cofactor>
</comment>
<keyword evidence="3" id="KW-0285">Flavoprotein</keyword>
<dbReference type="PANTHER" id="PTHR47470">
    <property type="entry name" value="CHOLESTEROL OXIDASE"/>
    <property type="match status" value="1"/>
</dbReference>
<dbReference type="InterPro" id="IPR052542">
    <property type="entry name" value="Cholesterol_Oxidase"/>
</dbReference>
<evidence type="ECO:0000259" key="18">
    <source>
        <dbReference type="Pfam" id="PF05199"/>
    </source>
</evidence>
<evidence type="ECO:0000256" key="1">
    <source>
        <dbReference type="ARBA" id="ARBA00001974"/>
    </source>
</evidence>
<dbReference type="InterPro" id="IPR029058">
    <property type="entry name" value="AB_hydrolase_fold"/>
</dbReference>
<evidence type="ECO:0000256" key="12">
    <source>
        <dbReference type="ARBA" id="ARBA00049723"/>
    </source>
</evidence>
<dbReference type="InterPro" id="IPR000172">
    <property type="entry name" value="GMC_OxRdtase_N"/>
</dbReference>
<evidence type="ECO:0000313" key="20">
    <source>
        <dbReference type="Proteomes" id="UP000789508"/>
    </source>
</evidence>
<dbReference type="Proteomes" id="UP000789508">
    <property type="component" value="Unassembled WGS sequence"/>
</dbReference>
<dbReference type="InterPro" id="IPR036188">
    <property type="entry name" value="FAD/NAD-bd_sf"/>
</dbReference>
<dbReference type="EC" id="5.3.3.1" evidence="10"/>
<keyword evidence="8" id="KW-0753">Steroid metabolism</keyword>
<sequence>MSSSNASLYHHISKPATHMLPHYDVIVVGSGYGGGIAASRMARTGKRVALFERGKEKWPGEYPEKLIDAAKELHISKNNKDYGNRVGMYRIYLGDEQDAVVANGLGGTSLINANVALEADENVWKMGVWPEEIKKSEIKEAYDRARHMLQPNPYPEDWPELPKLTTLEEQATLLGYKDHFYRPPITVHFKQGVNNAGVYQKASTLTGNDVTGVNDGSKNSTLMNYIPDAWNHGAHIFCEIDVKRVKQNKKNGKWTVFYEWLGDPRCKFCSDFENSNFFVTADVVFLAAGTLGTNEIMLRSRAYGLKTSKNLGKGFSGNGDVSVSMGCKDPQGFQKKVGPCITGIMDMRTPVDNVLDGFVVEEGVAPAAVGHIFKALVKTSSAINGKKPPDLTFSYKVRKNWRQFLTPFSGLYGGALNHTQTYLIMSHDDGSGEFEFKNDRLQMGFKGVGRTSQINHLNKVLEEATHKLHGTYIPDPIWTKVFKNSLVTVHPLGGCNIGKNAQSGVVNHKGQVFKGKEGTEVYEGLYICDGSIVPTSLGVNPFFTISALAERICAKAAEDYKWKIDYHEVTKPIDFEHPLIVHETPKELIEQGTRFIENEKGGLLFSEVMKGYFSTEITDCEYGDEAYHIAELQAKTADSTMSFLISIIAYDAETLVRMENHSAELFGTVTCRALSPDPLIITTGSFRLLVEDTNSVDNCKMMYDLDLLSSDGEKYKFEGYKTVSNALFRKGWRQTTTLYVTVKSDKGQIVGLGLLHIGALDFATTLTTLKSTAPTFRGRLANYKRFMNYFCGRMLAHYCPILLPLKYPEDALPVKPFKKLTQTETYKVHAKDGVQSLLTRYKGNGKGHHHLKGPVLFVHGAAMTHEMWTTSLLERTIVDVLIEDNYDVWLIDYRMSPSNKASHEQHTIDSMRLDIAAGVDKIREITHVEKIAIIAHCVGSISTFMGLLDGTITGVGSLIVSSVGMHPTLALFNSAKAHLGLAYIWKYILRQNFFDMRTSKKTDIFNRMLNQMLRFVPVGHGQICRGATCHRASFAYGLLWRHEHLSQQMHDHFGDLSAHVNMTAMTHLLSIGLKKKLVDAKGGNVYVTQKNIKENLNFPITFIHGDKNAVFNPVATKKSYEVLREINGPELYKRWEIDNYGHLDIWWGKNSHEDVFFRVTDHLRDTTSHYGYQPGHFQRLADNIIHHGDVK</sequence>
<evidence type="ECO:0000256" key="4">
    <source>
        <dbReference type="ARBA" id="ARBA00022827"/>
    </source>
</evidence>
<comment type="caution">
    <text evidence="19">The sequence shown here is derived from an EMBL/GenBank/DDBJ whole genome shotgun (WGS) entry which is preliminary data.</text>
</comment>
<dbReference type="OrthoDB" id="9974421at2759"/>
<dbReference type="GO" id="GO:0004769">
    <property type="term" value="F:steroid Delta-isomerase activity"/>
    <property type="evidence" value="ECO:0007669"/>
    <property type="project" value="UniProtKB-EC"/>
</dbReference>
<dbReference type="GO" id="GO:0016995">
    <property type="term" value="F:cholesterol oxidase activity"/>
    <property type="evidence" value="ECO:0007669"/>
    <property type="project" value="UniProtKB-EC"/>
</dbReference>
<dbReference type="InterPro" id="IPR007867">
    <property type="entry name" value="GMC_OxRtase_C"/>
</dbReference>
<dbReference type="AlphaFoldDB" id="A0A9N9D2N1"/>
<evidence type="ECO:0000256" key="13">
    <source>
        <dbReference type="ARBA" id="ARBA00049744"/>
    </source>
</evidence>
<comment type="pathway">
    <text evidence="11">Steroid metabolism; cholesterol degradation.</text>
</comment>
<dbReference type="Pfam" id="PF00732">
    <property type="entry name" value="GMC_oxred_N"/>
    <property type="match status" value="1"/>
</dbReference>
<dbReference type="Pfam" id="PF00561">
    <property type="entry name" value="Abhydrolase_1"/>
    <property type="match status" value="1"/>
</dbReference>
<dbReference type="SUPFAM" id="SSF53474">
    <property type="entry name" value="alpha/beta-Hydrolases"/>
    <property type="match status" value="1"/>
</dbReference>
<evidence type="ECO:0000256" key="9">
    <source>
        <dbReference type="ARBA" id="ARBA00023235"/>
    </source>
</evidence>
<proteinExistence type="predicted"/>
<evidence type="ECO:0000256" key="3">
    <source>
        <dbReference type="ARBA" id="ARBA00022630"/>
    </source>
</evidence>
<protein>
    <recommendedName>
        <fullName evidence="13">Cholesterol oxidase</fullName>
        <ecNumber evidence="12">1.1.3.6</ecNumber>
        <ecNumber evidence="10">5.3.3.1</ecNumber>
    </recommendedName>
    <alternativeName>
        <fullName evidence="14">Cholesterol isomerase</fullName>
    </alternativeName>
</protein>
<evidence type="ECO:0000256" key="8">
    <source>
        <dbReference type="ARBA" id="ARBA00023221"/>
    </source>
</evidence>
<keyword evidence="7" id="KW-1207">Sterol metabolism</keyword>
<feature type="domain" description="Glucose-methanol-choline oxidoreductase C-terminal" evidence="18">
    <location>
        <begin position="478"/>
        <end position="549"/>
    </location>
</feature>